<dbReference type="Gene3D" id="2.10.60.10">
    <property type="entry name" value="CD59"/>
    <property type="match status" value="1"/>
</dbReference>
<feature type="signal peptide" evidence="2">
    <location>
        <begin position="1"/>
        <end position="18"/>
    </location>
</feature>
<gene>
    <name evidence="4" type="ORF">MSPICULIGERA_LOCUS15390</name>
</gene>
<dbReference type="GO" id="GO:0098552">
    <property type="term" value="C:side of membrane"/>
    <property type="evidence" value="ECO:0007669"/>
    <property type="project" value="UniProtKB-KW"/>
</dbReference>
<sequence>MLRQLLLLSCTLLAIAHALSCMKGWDGGKKVDCAPDAKACGTLAQTADKVYRNCYKECAPADYSSETIEEKQFGGKLTCCTSDYCNTNASPATMPVMLAVASLLLAALIFRE</sequence>
<dbReference type="SUPFAM" id="SSF57302">
    <property type="entry name" value="Snake toxin-like"/>
    <property type="match status" value="1"/>
</dbReference>
<feature type="non-terminal residue" evidence="4">
    <location>
        <position position="1"/>
    </location>
</feature>
<name>A0AA36G3Q0_9BILA</name>
<keyword evidence="1" id="KW-0812">Transmembrane</keyword>
<dbReference type="EMBL" id="CATQJA010002648">
    <property type="protein sequence ID" value="CAJ0577111.1"/>
    <property type="molecule type" value="Genomic_DNA"/>
</dbReference>
<feature type="transmembrane region" description="Helical" evidence="1">
    <location>
        <begin position="92"/>
        <end position="110"/>
    </location>
</feature>
<proteinExistence type="predicted"/>
<evidence type="ECO:0000313" key="5">
    <source>
        <dbReference type="Proteomes" id="UP001177023"/>
    </source>
</evidence>
<feature type="chain" id="PRO_5041246566" description="Snake toxin/toxin-like domain-containing protein" evidence="2">
    <location>
        <begin position="19"/>
        <end position="112"/>
    </location>
</feature>
<keyword evidence="1" id="KW-0472">Membrane</keyword>
<evidence type="ECO:0000313" key="4">
    <source>
        <dbReference type="EMBL" id="CAJ0577111.1"/>
    </source>
</evidence>
<accession>A0AA36G3Q0</accession>
<dbReference type="Proteomes" id="UP001177023">
    <property type="component" value="Unassembled WGS sequence"/>
</dbReference>
<dbReference type="InterPro" id="IPR035076">
    <property type="entry name" value="Toxin/TOLIP"/>
</dbReference>
<evidence type="ECO:0000256" key="1">
    <source>
        <dbReference type="SAM" id="Phobius"/>
    </source>
</evidence>
<dbReference type="Pfam" id="PF00087">
    <property type="entry name" value="Toxin_TOLIP"/>
    <property type="match status" value="1"/>
</dbReference>
<keyword evidence="5" id="KW-1185">Reference proteome</keyword>
<keyword evidence="1" id="KW-1133">Transmembrane helix</keyword>
<organism evidence="4 5">
    <name type="scientific">Mesorhabditis spiculigera</name>
    <dbReference type="NCBI Taxonomy" id="96644"/>
    <lineage>
        <taxon>Eukaryota</taxon>
        <taxon>Metazoa</taxon>
        <taxon>Ecdysozoa</taxon>
        <taxon>Nematoda</taxon>
        <taxon>Chromadorea</taxon>
        <taxon>Rhabditida</taxon>
        <taxon>Rhabditina</taxon>
        <taxon>Rhabditomorpha</taxon>
        <taxon>Rhabditoidea</taxon>
        <taxon>Rhabditidae</taxon>
        <taxon>Mesorhabditinae</taxon>
        <taxon>Mesorhabditis</taxon>
    </lineage>
</organism>
<dbReference type="InterPro" id="IPR045860">
    <property type="entry name" value="Snake_toxin-like_sf"/>
</dbReference>
<dbReference type="AlphaFoldDB" id="A0AA36G3Q0"/>
<protein>
    <recommendedName>
        <fullName evidence="3">Snake toxin/toxin-like domain-containing protein</fullName>
    </recommendedName>
</protein>
<feature type="domain" description="Snake toxin/toxin-like" evidence="3">
    <location>
        <begin position="28"/>
        <end position="86"/>
    </location>
</feature>
<evidence type="ECO:0000256" key="2">
    <source>
        <dbReference type="SAM" id="SignalP"/>
    </source>
</evidence>
<evidence type="ECO:0000259" key="3">
    <source>
        <dbReference type="Pfam" id="PF00087"/>
    </source>
</evidence>
<reference evidence="4" key="1">
    <citation type="submission" date="2023-06" db="EMBL/GenBank/DDBJ databases">
        <authorList>
            <person name="Delattre M."/>
        </authorList>
    </citation>
    <scope>NUCLEOTIDE SEQUENCE</scope>
    <source>
        <strain evidence="4">AF72</strain>
    </source>
</reference>
<keyword evidence="2" id="KW-0732">Signal</keyword>
<comment type="caution">
    <text evidence="4">The sequence shown here is derived from an EMBL/GenBank/DDBJ whole genome shotgun (WGS) entry which is preliminary data.</text>
</comment>